<dbReference type="InterPro" id="IPR018768">
    <property type="entry name" value="DUF2344"/>
</dbReference>
<dbReference type="OrthoDB" id="9806827at2"/>
<feature type="region of interest" description="Disordered" evidence="1">
    <location>
        <begin position="596"/>
        <end position="615"/>
    </location>
</feature>
<protein>
    <submittedName>
        <fullName evidence="3">Radical SAM-linked protein/radical SAM family uncharacterized protein</fullName>
    </submittedName>
</protein>
<accession>A0A1G7LB74</accession>
<evidence type="ECO:0000259" key="2">
    <source>
        <dbReference type="PROSITE" id="PS51918"/>
    </source>
</evidence>
<reference evidence="4" key="1">
    <citation type="submission" date="2016-10" db="EMBL/GenBank/DDBJ databases">
        <authorList>
            <person name="Varghese N."/>
            <person name="Submissions S."/>
        </authorList>
    </citation>
    <scope>NUCLEOTIDE SEQUENCE [LARGE SCALE GENOMIC DNA]</scope>
    <source>
        <strain evidence="4">KHC7</strain>
    </source>
</reference>
<dbReference type="Pfam" id="PF10105">
    <property type="entry name" value="DUF2344"/>
    <property type="match status" value="1"/>
</dbReference>
<dbReference type="NCBIfam" id="TIGR03960">
    <property type="entry name" value="rSAM_fuse_unch"/>
    <property type="match status" value="1"/>
</dbReference>
<dbReference type="InterPro" id="IPR006638">
    <property type="entry name" value="Elp3/MiaA/NifB-like_rSAM"/>
</dbReference>
<dbReference type="InterPro" id="IPR007197">
    <property type="entry name" value="rSAM"/>
</dbReference>
<dbReference type="InterPro" id="IPR023862">
    <property type="entry name" value="CHP03960_rSAM"/>
</dbReference>
<evidence type="ECO:0000313" key="3">
    <source>
        <dbReference type="EMBL" id="SDF46728.1"/>
    </source>
</evidence>
<dbReference type="NCBIfam" id="TIGR03936">
    <property type="entry name" value="sam_1_link_chp"/>
    <property type="match status" value="1"/>
</dbReference>
<organism evidence="3 4">
    <name type="scientific">Desulfovibrio legallii</name>
    <dbReference type="NCBI Taxonomy" id="571438"/>
    <lineage>
        <taxon>Bacteria</taxon>
        <taxon>Pseudomonadati</taxon>
        <taxon>Thermodesulfobacteriota</taxon>
        <taxon>Desulfovibrionia</taxon>
        <taxon>Desulfovibrionales</taxon>
        <taxon>Desulfovibrionaceae</taxon>
        <taxon>Desulfovibrio</taxon>
    </lineage>
</organism>
<dbReference type="SMART" id="SM00729">
    <property type="entry name" value="Elp3"/>
    <property type="match status" value="1"/>
</dbReference>
<dbReference type="SFLD" id="SFLDG01082">
    <property type="entry name" value="B12-binding_domain_containing"/>
    <property type="match status" value="1"/>
</dbReference>
<gene>
    <name evidence="3" type="ORF">SAMN05192586_10613</name>
</gene>
<name>A0A1G7LB74_9BACT</name>
<dbReference type="CDD" id="cd01335">
    <property type="entry name" value="Radical_SAM"/>
    <property type="match status" value="1"/>
</dbReference>
<dbReference type="Proteomes" id="UP000199355">
    <property type="component" value="Unassembled WGS sequence"/>
</dbReference>
<dbReference type="InterPro" id="IPR023404">
    <property type="entry name" value="rSAM_horseshoe"/>
</dbReference>
<dbReference type="SUPFAM" id="SSF102114">
    <property type="entry name" value="Radical SAM enzymes"/>
    <property type="match status" value="1"/>
</dbReference>
<dbReference type="GO" id="GO:0003824">
    <property type="term" value="F:catalytic activity"/>
    <property type="evidence" value="ECO:0007669"/>
    <property type="project" value="InterPro"/>
</dbReference>
<dbReference type="Pfam" id="PF04055">
    <property type="entry name" value="Radical_SAM"/>
    <property type="match status" value="1"/>
</dbReference>
<dbReference type="InterPro" id="IPR045784">
    <property type="entry name" value="Radical_SAM_N2"/>
</dbReference>
<dbReference type="Gene3D" id="3.80.30.20">
    <property type="entry name" value="tm_1862 like domain"/>
    <property type="match status" value="1"/>
</dbReference>
<dbReference type="InterPro" id="IPR058240">
    <property type="entry name" value="rSAM_sf"/>
</dbReference>
<dbReference type="AlphaFoldDB" id="A0A1G7LB74"/>
<dbReference type="RefSeq" id="WP_092153266.1">
    <property type="nucleotide sequence ID" value="NZ_FNBX01000006.1"/>
</dbReference>
<dbReference type="SFLD" id="SFLDS00029">
    <property type="entry name" value="Radical_SAM"/>
    <property type="match status" value="1"/>
</dbReference>
<dbReference type="PANTHER" id="PTHR42731">
    <property type="entry name" value="SLL1084 PROTEIN"/>
    <property type="match status" value="1"/>
</dbReference>
<dbReference type="PROSITE" id="PS51918">
    <property type="entry name" value="RADICAL_SAM"/>
    <property type="match status" value="1"/>
</dbReference>
<dbReference type="STRING" id="571438.SAMN05192586_10613"/>
<feature type="domain" description="Radical SAM core" evidence="2">
    <location>
        <begin position="248"/>
        <end position="480"/>
    </location>
</feature>
<dbReference type="EMBL" id="FNBX01000006">
    <property type="protein sequence ID" value="SDF46728.1"/>
    <property type="molecule type" value="Genomic_DNA"/>
</dbReference>
<feature type="region of interest" description="Disordered" evidence="1">
    <location>
        <begin position="620"/>
        <end position="663"/>
    </location>
</feature>
<evidence type="ECO:0000256" key="1">
    <source>
        <dbReference type="SAM" id="MobiDB-lite"/>
    </source>
</evidence>
<evidence type="ECO:0000313" key="4">
    <source>
        <dbReference type="Proteomes" id="UP000199355"/>
    </source>
</evidence>
<keyword evidence="4" id="KW-1185">Reference proteome</keyword>
<dbReference type="GO" id="GO:0051536">
    <property type="term" value="F:iron-sulfur cluster binding"/>
    <property type="evidence" value="ECO:0007669"/>
    <property type="project" value="InterPro"/>
</dbReference>
<dbReference type="PANTHER" id="PTHR42731:SF1">
    <property type="entry name" value="RADICAL SAM DOMAIN PROTEIN"/>
    <property type="match status" value="1"/>
</dbReference>
<proteinExistence type="predicted"/>
<dbReference type="Pfam" id="PF19864">
    <property type="entry name" value="Radical_SAM_N2"/>
    <property type="match status" value="1"/>
</dbReference>
<sequence length="929" mass="101572">MRELLPLLPRPSRYAGIEDNVCRKDPARVRLRVALAFPDTYEVGMSYLGQKILYGVVNARPQWWAERVMAPDREAAAVLRAHNAPLATLESDTPLIRTHALCFSITHELCYTNVLYMLDLAGIPLRSADRPESLEACPLVVAGGGALLSAEPLTPFIDLMVLGDGEESLPDVLDLLETARAKGWTRQELLRAAPRIPGVYAPSLFAPASDAPGAPLRPLLPSCPRPARRIVADLNQAAYPVRQVVPVGAVHNRLSLEIARGCTRGCRFCHAGVVYRPVRERSPENIHSLLRRCLDETGFDEISFLSLSTGDYSALKTLSLSVLDRCAEEQISLSLPSLRVGSIDDAIMERMAELRRTGCTLAPEAGSQRLRDVINKGVSEEGLLLHVQKLLEHGWRQVKLYFMIGLPTETDADLLAIAELCRKVRDAAGPGGPRLQVTAALSPFVPKPFTPFQWVEQIGQEEIKRRVNLVRNAFRGLKCLKLRWHEPAMSHLEGILSRADRRMADVVELAYRKGAVFCSWAEGFDLTPWLEALEECGLKAEDYTGPREPGAPLPWSHLEAGVAEDFLLREYRRALEGKITEDCRYGACRQCGACDTKAGPSRLPHTPTAGGAAASAGAMPRSAAIGQSAPLPAAASEHGAPADAPPVPATEAPATGKTAPEDAARHRNRLVFPQRDQAAHQPRRDAEGRIVCRVRNNRPPGVAPELTVKAAQYRVWHSRTGGSAWLSQLELQAVLDRALRRARLPLAFSQGFHPMPLVSFGRALPVGVESSAEWFALTLHQNLPPEAVAARLAPHLPQGMDVAAVERTTKQERTAQAVAEVFVCRLPTAEENREAVRCFAAFTALTACPRSRETKKGPRTTDLRPLLASWSAAKDGQAVTFTADWGTAYLSPLKLCLAILEPVGAETALRPRLQLRKTAQLFADGQSRP</sequence>